<evidence type="ECO:0000256" key="1">
    <source>
        <dbReference type="SAM" id="MobiDB-lite"/>
    </source>
</evidence>
<comment type="caution">
    <text evidence="3">The sequence shown here is derived from an EMBL/GenBank/DDBJ whole genome shotgun (WGS) entry which is preliminary data.</text>
</comment>
<evidence type="ECO:0000313" key="4">
    <source>
        <dbReference type="Proteomes" id="UP000546464"/>
    </source>
</evidence>
<dbReference type="EMBL" id="JACHVB010000012">
    <property type="protein sequence ID" value="MBC2592862.1"/>
    <property type="molecule type" value="Genomic_DNA"/>
</dbReference>
<feature type="domain" description="IrrE N-terminal-like" evidence="2">
    <location>
        <begin position="36"/>
        <end position="159"/>
    </location>
</feature>
<dbReference type="AlphaFoldDB" id="A0A842H8Y9"/>
<feature type="region of interest" description="Disordered" evidence="1">
    <location>
        <begin position="268"/>
        <end position="297"/>
    </location>
</feature>
<evidence type="ECO:0000259" key="2">
    <source>
        <dbReference type="Pfam" id="PF06114"/>
    </source>
</evidence>
<dbReference type="InterPro" id="IPR052345">
    <property type="entry name" value="Rad_response_metalloprotease"/>
</dbReference>
<dbReference type="RefSeq" id="WP_185673876.1">
    <property type="nucleotide sequence ID" value="NZ_JACHVB010000012.1"/>
</dbReference>
<dbReference type="PANTHER" id="PTHR43236:SF1">
    <property type="entry name" value="BLL7220 PROTEIN"/>
    <property type="match status" value="1"/>
</dbReference>
<proteinExistence type="predicted"/>
<dbReference type="Proteomes" id="UP000546464">
    <property type="component" value="Unassembled WGS sequence"/>
</dbReference>
<dbReference type="InterPro" id="IPR010359">
    <property type="entry name" value="IrrE_HExxH"/>
</dbReference>
<feature type="compositionally biased region" description="Acidic residues" evidence="1">
    <location>
        <begin position="268"/>
        <end position="279"/>
    </location>
</feature>
<keyword evidence="4" id="KW-1185">Reference proteome</keyword>
<sequence length="297" mass="32892">MKISRLRKQQICTLARNELKAGGALSLPVDPIAFAQNKDIVVQSFDPPEKDISGFLMQLGNNFGIGYSSQIKSVGFQHFTVAHELGHYLIDGHVQAVLAEGKHLSRAGYIAKDQYEREADVFATEFLMPWALVSPIIAGQERGMDAIRLIAEQCQSSLLASAIRFTEITKECAAVVLSRSGTIDYMVASDGFRQIPGIDWLRKKEDVPPDTLSYEKSCDSDWIETAQSESGRIDLVEWFPDVSGVYASEDVVGLGRYGRLLTLLVADYDPDDPEDDDDPSSGSEYIDRWSSGVFRGR</sequence>
<reference evidence="3 4" key="1">
    <citation type="submission" date="2020-07" db="EMBL/GenBank/DDBJ databases">
        <authorList>
            <person name="Feng X."/>
        </authorList>
    </citation>
    <scope>NUCLEOTIDE SEQUENCE [LARGE SCALE GENOMIC DNA]</scope>
    <source>
        <strain evidence="3 4">JCM31066</strain>
    </source>
</reference>
<organism evidence="3 4">
    <name type="scientific">Ruficoccus amylovorans</name>
    <dbReference type="NCBI Taxonomy" id="1804625"/>
    <lineage>
        <taxon>Bacteria</taxon>
        <taxon>Pseudomonadati</taxon>
        <taxon>Verrucomicrobiota</taxon>
        <taxon>Opitutia</taxon>
        <taxon>Puniceicoccales</taxon>
        <taxon>Cerasicoccaceae</taxon>
        <taxon>Ruficoccus</taxon>
    </lineage>
</organism>
<dbReference type="Gene3D" id="1.10.10.2910">
    <property type="match status" value="1"/>
</dbReference>
<name>A0A842H8Y9_9BACT</name>
<protein>
    <submittedName>
        <fullName evidence="3">ImmA/IrrE family metallo-endopeptidase</fullName>
    </submittedName>
</protein>
<accession>A0A842H8Y9</accession>
<gene>
    <name evidence="3" type="ORF">H5P28_01180</name>
</gene>
<dbReference type="PANTHER" id="PTHR43236">
    <property type="entry name" value="ANTITOXIN HIGA1"/>
    <property type="match status" value="1"/>
</dbReference>
<evidence type="ECO:0000313" key="3">
    <source>
        <dbReference type="EMBL" id="MBC2592862.1"/>
    </source>
</evidence>
<dbReference type="Pfam" id="PF06114">
    <property type="entry name" value="Peptidase_M78"/>
    <property type="match status" value="1"/>
</dbReference>